<proteinExistence type="predicted"/>
<organism evidence="2 3">
    <name type="scientific">Candidatus Methanoperedens nitratireducens</name>
    <dbReference type="NCBI Taxonomy" id="1392998"/>
    <lineage>
        <taxon>Archaea</taxon>
        <taxon>Methanobacteriati</taxon>
        <taxon>Methanobacteriota</taxon>
        <taxon>Stenosarchaea group</taxon>
        <taxon>Methanomicrobia</taxon>
        <taxon>Methanosarcinales</taxon>
        <taxon>ANME-2 cluster</taxon>
        <taxon>Candidatus Methanoperedentaceae</taxon>
        <taxon>Candidatus Methanoperedens</taxon>
    </lineage>
</organism>
<evidence type="ECO:0000313" key="3">
    <source>
        <dbReference type="Proteomes" id="UP000050360"/>
    </source>
</evidence>
<comment type="caution">
    <text evidence="2">The sequence shown here is derived from an EMBL/GenBank/DDBJ whole genome shotgun (WGS) entry which is preliminary data.</text>
</comment>
<feature type="domain" description="SnoaL-like" evidence="1">
    <location>
        <begin position="16"/>
        <end position="110"/>
    </location>
</feature>
<reference evidence="2 3" key="1">
    <citation type="submission" date="2015-09" db="EMBL/GenBank/DDBJ databases">
        <title>A metagenomics-based metabolic model of nitrate-dependent anaerobic oxidation of methane by Methanoperedens-like archaea.</title>
        <authorList>
            <person name="Arshad A."/>
            <person name="Speth D.R."/>
            <person name="De Graaf R.M."/>
            <person name="Op Den Camp H.J."/>
            <person name="Jetten M.S."/>
            <person name="Welte C.U."/>
        </authorList>
    </citation>
    <scope>NUCLEOTIDE SEQUENCE [LARGE SCALE GENOMIC DNA]</scope>
</reference>
<dbReference type="InterPro" id="IPR032710">
    <property type="entry name" value="NTF2-like_dom_sf"/>
</dbReference>
<dbReference type="AlphaFoldDB" id="A0A0N8KR61"/>
<dbReference type="SUPFAM" id="SSF54427">
    <property type="entry name" value="NTF2-like"/>
    <property type="match status" value="1"/>
</dbReference>
<evidence type="ECO:0000313" key="2">
    <source>
        <dbReference type="EMBL" id="KPQ44042.1"/>
    </source>
</evidence>
<evidence type="ECO:0000259" key="1">
    <source>
        <dbReference type="Pfam" id="PF12680"/>
    </source>
</evidence>
<dbReference type="Pfam" id="PF12680">
    <property type="entry name" value="SnoaL_2"/>
    <property type="match status" value="1"/>
</dbReference>
<protein>
    <submittedName>
        <fullName evidence="2">SnoaL-like domain protein</fullName>
    </submittedName>
</protein>
<accession>A0A0N8KR61</accession>
<dbReference type="InterPro" id="IPR037401">
    <property type="entry name" value="SnoaL-like"/>
</dbReference>
<sequence>MAEDDTRARKQAAVQFLQLVVAGHIDEAYQKHVDLQGKHHNPFFPAGFPALRKAMNENHIQFPDKQLMVKNVLGDGDLVAVHSHIVLQPGETGMASVHLFRFRGDKIVEMWDCGQPVPADSPNKDWVF</sequence>
<name>A0A0N8KR61_9EURY</name>
<dbReference type="Proteomes" id="UP000050360">
    <property type="component" value="Unassembled WGS sequence"/>
</dbReference>
<dbReference type="Gene3D" id="3.10.450.50">
    <property type="match status" value="1"/>
</dbReference>
<dbReference type="EMBL" id="LKCM01000115">
    <property type="protein sequence ID" value="KPQ44042.1"/>
    <property type="molecule type" value="Genomic_DNA"/>
</dbReference>
<gene>
    <name evidence="2" type="ORF">MPEBLZ_01379</name>
</gene>